<keyword evidence="1" id="KW-0732">Signal</keyword>
<sequence length="428" mass="45850">MTAAGPLWRAGERTGPDTLPGPRRARTARTIRTVALVLTGATLTGSALSGCGTATTDVTTSPAAGRGTVSASPRHPSPSGSATDSAAGPGDSKRAASERDIYAADRPGMLSPAVAKFPSRVYVPNSESSSVDVIDPKTYKVIDHFRTDRLPQHVVPSWDMKRLWVNNNQGNTLTPIDPKTGKPGRPVPVEDPYNLYFSPDGREALVMAERNNELDFRDPRSMRLLHSMPVPCRGINHADFTADGSIFLASCEFSGDLVVIDWRRRKVTKTIALGGMSMPQDVKLSPDGTTFYVADMARGGVWLVDAATFKVIRFMPTGAGAHGLYVSRDSRVLYVSNRGAGSVSVVSFKEQKPIATWTIPGGGSPDMGGLSADGRELWLSGRYHGVVYVFDTVAGKLTHTIRVGAGPHGLCVYPQPGRYSLGHTGIFR</sequence>
<name>A0ABW6VFD2_MICFU</name>
<protein>
    <submittedName>
        <fullName evidence="4">YncE family protein</fullName>
    </submittedName>
</protein>
<feature type="region of interest" description="Disordered" evidence="2">
    <location>
        <begin position="48"/>
        <end position="97"/>
    </location>
</feature>
<dbReference type="PANTHER" id="PTHR47197">
    <property type="entry name" value="PROTEIN NIRF"/>
    <property type="match status" value="1"/>
</dbReference>
<organism evidence="4 5">
    <name type="scientific">Microtetraspora fusca</name>
    <dbReference type="NCBI Taxonomy" id="1997"/>
    <lineage>
        <taxon>Bacteria</taxon>
        <taxon>Bacillati</taxon>
        <taxon>Actinomycetota</taxon>
        <taxon>Actinomycetes</taxon>
        <taxon>Streptosporangiales</taxon>
        <taxon>Streptosporangiaceae</taxon>
        <taxon>Microtetraspora</taxon>
    </lineage>
</organism>
<dbReference type="EMBL" id="JBIAXI010000020">
    <property type="protein sequence ID" value="MFF4776827.1"/>
    <property type="molecule type" value="Genomic_DNA"/>
</dbReference>
<dbReference type="Pfam" id="PF21783">
    <property type="entry name" value="YNCE"/>
    <property type="match status" value="1"/>
</dbReference>
<dbReference type="PANTHER" id="PTHR47197:SF3">
    <property type="entry name" value="DIHYDRO-HEME D1 DEHYDROGENASE"/>
    <property type="match status" value="1"/>
</dbReference>
<proteinExistence type="predicted"/>
<accession>A0ABW6VFD2</accession>
<dbReference type="InterPro" id="IPR048433">
    <property type="entry name" value="YNCE-like_beta-prop"/>
</dbReference>
<dbReference type="Proteomes" id="UP001602119">
    <property type="component" value="Unassembled WGS sequence"/>
</dbReference>
<feature type="domain" description="YNCE-like beta-propeller" evidence="3">
    <location>
        <begin position="118"/>
        <end position="411"/>
    </location>
</feature>
<feature type="region of interest" description="Disordered" evidence="2">
    <location>
        <begin position="1"/>
        <end position="27"/>
    </location>
</feature>
<comment type="caution">
    <text evidence="4">The sequence shown here is derived from an EMBL/GenBank/DDBJ whole genome shotgun (WGS) entry which is preliminary data.</text>
</comment>
<evidence type="ECO:0000313" key="4">
    <source>
        <dbReference type="EMBL" id="MFF4776827.1"/>
    </source>
</evidence>
<dbReference type="Gene3D" id="2.130.10.10">
    <property type="entry name" value="YVTN repeat-like/Quinoprotein amine dehydrogenase"/>
    <property type="match status" value="3"/>
</dbReference>
<keyword evidence="5" id="KW-1185">Reference proteome</keyword>
<reference evidence="4 5" key="1">
    <citation type="submission" date="2024-10" db="EMBL/GenBank/DDBJ databases">
        <title>The Natural Products Discovery Center: Release of the First 8490 Sequenced Strains for Exploring Actinobacteria Biosynthetic Diversity.</title>
        <authorList>
            <person name="Kalkreuter E."/>
            <person name="Kautsar S.A."/>
            <person name="Yang D."/>
            <person name="Bader C.D."/>
            <person name="Teijaro C.N."/>
            <person name="Fluegel L."/>
            <person name="Davis C.M."/>
            <person name="Simpson J.R."/>
            <person name="Lauterbach L."/>
            <person name="Steele A.D."/>
            <person name="Gui C."/>
            <person name="Meng S."/>
            <person name="Li G."/>
            <person name="Viehrig K."/>
            <person name="Ye F."/>
            <person name="Su P."/>
            <person name="Kiefer A.F."/>
            <person name="Nichols A."/>
            <person name="Cepeda A.J."/>
            <person name="Yan W."/>
            <person name="Fan B."/>
            <person name="Jiang Y."/>
            <person name="Adhikari A."/>
            <person name="Zheng C.-J."/>
            <person name="Schuster L."/>
            <person name="Cowan T.M."/>
            <person name="Smanski M.J."/>
            <person name="Chevrette M.G."/>
            <person name="De Carvalho L.P.S."/>
            <person name="Shen B."/>
        </authorList>
    </citation>
    <scope>NUCLEOTIDE SEQUENCE [LARGE SCALE GENOMIC DNA]</scope>
    <source>
        <strain evidence="4 5">NPDC001281</strain>
    </source>
</reference>
<evidence type="ECO:0000259" key="3">
    <source>
        <dbReference type="Pfam" id="PF21783"/>
    </source>
</evidence>
<evidence type="ECO:0000313" key="5">
    <source>
        <dbReference type="Proteomes" id="UP001602119"/>
    </source>
</evidence>
<dbReference type="InterPro" id="IPR015943">
    <property type="entry name" value="WD40/YVTN_repeat-like_dom_sf"/>
</dbReference>
<dbReference type="SUPFAM" id="SSF50974">
    <property type="entry name" value="Nitrous oxide reductase, N-terminal domain"/>
    <property type="match status" value="1"/>
</dbReference>
<dbReference type="InterPro" id="IPR051200">
    <property type="entry name" value="Host-pathogen_enzymatic-act"/>
</dbReference>
<dbReference type="RefSeq" id="WP_066937278.1">
    <property type="nucleotide sequence ID" value="NZ_BBYK01000041.1"/>
</dbReference>
<evidence type="ECO:0000256" key="1">
    <source>
        <dbReference type="ARBA" id="ARBA00022729"/>
    </source>
</evidence>
<gene>
    <name evidence="4" type="ORF">ACFY05_28590</name>
</gene>
<dbReference type="InterPro" id="IPR011045">
    <property type="entry name" value="N2O_reductase_N"/>
</dbReference>
<evidence type="ECO:0000256" key="2">
    <source>
        <dbReference type="SAM" id="MobiDB-lite"/>
    </source>
</evidence>
<feature type="compositionally biased region" description="Polar residues" evidence="2">
    <location>
        <begin position="52"/>
        <end position="62"/>
    </location>
</feature>